<evidence type="ECO:0000313" key="11">
    <source>
        <dbReference type="Proteomes" id="UP000610846"/>
    </source>
</evidence>
<evidence type="ECO:0000256" key="8">
    <source>
        <dbReference type="SAM" id="SignalP"/>
    </source>
</evidence>
<evidence type="ECO:0000256" key="6">
    <source>
        <dbReference type="PROSITE-ProRule" id="PRU00277"/>
    </source>
</evidence>
<feature type="region of interest" description="Disordered" evidence="7">
    <location>
        <begin position="178"/>
        <end position="214"/>
    </location>
</feature>
<comment type="similarity">
    <text evidence="2">Belongs to the FKBP-type PPIase family.</text>
</comment>
<dbReference type="SUPFAM" id="SSF54534">
    <property type="entry name" value="FKBP-like"/>
    <property type="match status" value="2"/>
</dbReference>
<dbReference type="Gene3D" id="3.10.50.40">
    <property type="match status" value="2"/>
</dbReference>
<dbReference type="Proteomes" id="UP000610846">
    <property type="component" value="Unassembled WGS sequence"/>
</dbReference>
<dbReference type="EMBL" id="JACYHB010000012">
    <property type="protein sequence ID" value="MBD8080113.1"/>
    <property type="molecule type" value="Genomic_DNA"/>
</dbReference>
<feature type="chain" id="PRO_5038461259" description="peptidylprolyl isomerase" evidence="8">
    <location>
        <begin position="22"/>
        <end position="330"/>
    </location>
</feature>
<dbReference type="AlphaFoldDB" id="A0A927J1H7"/>
<organism evidence="10 11">
    <name type="scientific">Cellulosimicrobium arenosum</name>
    <dbReference type="NCBI Taxonomy" id="2708133"/>
    <lineage>
        <taxon>Bacteria</taxon>
        <taxon>Bacillati</taxon>
        <taxon>Actinomycetota</taxon>
        <taxon>Actinomycetes</taxon>
        <taxon>Micrococcales</taxon>
        <taxon>Promicromonosporaceae</taxon>
        <taxon>Cellulosimicrobium</taxon>
    </lineage>
</organism>
<keyword evidence="11" id="KW-1185">Reference proteome</keyword>
<keyword evidence="8" id="KW-0732">Signal</keyword>
<dbReference type="PANTHER" id="PTHR43811">
    <property type="entry name" value="FKBP-TYPE PEPTIDYL-PROLYL CIS-TRANS ISOMERASE FKPA"/>
    <property type="match status" value="1"/>
</dbReference>
<keyword evidence="5 6" id="KW-0413">Isomerase</keyword>
<proteinExistence type="inferred from homology"/>
<feature type="domain" description="PPIase FKBP-type" evidence="9">
    <location>
        <begin position="243"/>
        <end position="330"/>
    </location>
</feature>
<keyword evidence="4 6" id="KW-0697">Rotamase</keyword>
<dbReference type="EC" id="5.2.1.8" evidence="3 6"/>
<sequence>MKHRTLRGVAALTLGASLLLAGCGSSDGGADDETSDSPTASDAASSNPADVAALEAVTVTGDAGAEPTVEFETPFTVTGAVSRSLDEGDGETIEAGQEITMHTVGFSGADGTKAGSTWETDSPEQLVLDENLYPQLLDVVVGKKVGTRFLFASTQADQATGESATFLTVAEVTGVEDAPVVPDPADVPDRAEGESVTPEDGLPTVTLDDSGTPSVEIPDGYEAPSELIVQPLIKGDGPEVTADQTVIAHYTGWTFDGKAFDSSWERGEPSTFPLNGVIAGWTEGLAGQTVGSQVLLVIPSDMAYGEQGTPDGSIPPDSPLVFVVDILAAY</sequence>
<accession>A0A927J1H7</accession>
<dbReference type="PROSITE" id="PS51257">
    <property type="entry name" value="PROKAR_LIPOPROTEIN"/>
    <property type="match status" value="1"/>
</dbReference>
<evidence type="ECO:0000313" key="10">
    <source>
        <dbReference type="EMBL" id="MBD8080113.1"/>
    </source>
</evidence>
<comment type="catalytic activity">
    <reaction evidence="1 6">
        <text>[protein]-peptidylproline (omega=180) = [protein]-peptidylproline (omega=0)</text>
        <dbReference type="Rhea" id="RHEA:16237"/>
        <dbReference type="Rhea" id="RHEA-COMP:10747"/>
        <dbReference type="Rhea" id="RHEA-COMP:10748"/>
        <dbReference type="ChEBI" id="CHEBI:83833"/>
        <dbReference type="ChEBI" id="CHEBI:83834"/>
        <dbReference type="EC" id="5.2.1.8"/>
    </reaction>
</comment>
<gene>
    <name evidence="10" type="ORF">IF651_13720</name>
</gene>
<dbReference type="InterPro" id="IPR001179">
    <property type="entry name" value="PPIase_FKBP_dom"/>
</dbReference>
<dbReference type="InterPro" id="IPR046357">
    <property type="entry name" value="PPIase_dom_sf"/>
</dbReference>
<dbReference type="GO" id="GO:0003755">
    <property type="term" value="F:peptidyl-prolyl cis-trans isomerase activity"/>
    <property type="evidence" value="ECO:0007669"/>
    <property type="project" value="UniProtKB-KW"/>
</dbReference>
<name>A0A927J1H7_9MICO</name>
<reference evidence="10" key="2">
    <citation type="submission" date="2020-09" db="EMBL/GenBank/DDBJ databases">
        <authorList>
            <person name="Yu Y."/>
        </authorList>
    </citation>
    <scope>NUCLEOTIDE SEQUENCE</scope>
    <source>
        <strain evidence="10">KCTC 49039</strain>
    </source>
</reference>
<dbReference type="RefSeq" id="WP_191829690.1">
    <property type="nucleotide sequence ID" value="NZ_JACYHB010000012.1"/>
</dbReference>
<dbReference type="Pfam" id="PF00254">
    <property type="entry name" value="FKBP_C"/>
    <property type="match status" value="1"/>
</dbReference>
<evidence type="ECO:0000256" key="3">
    <source>
        <dbReference type="ARBA" id="ARBA00013194"/>
    </source>
</evidence>
<reference evidence="10" key="1">
    <citation type="journal article" date="2018" name="Curr. Microbiol.">
        <title>Cellulosimicrobium arenosum sp. nov., Isolated from Marine Sediment Sand.</title>
        <authorList>
            <person name="Oh M."/>
            <person name="Kim J.H."/>
            <person name="Yoon J.H."/>
            <person name="Schumann P."/>
            <person name="Kim W."/>
        </authorList>
    </citation>
    <scope>NUCLEOTIDE SEQUENCE</scope>
    <source>
        <strain evidence="10">KCTC 49039</strain>
    </source>
</reference>
<feature type="signal peptide" evidence="8">
    <location>
        <begin position="1"/>
        <end position="21"/>
    </location>
</feature>
<evidence type="ECO:0000256" key="7">
    <source>
        <dbReference type="SAM" id="MobiDB-lite"/>
    </source>
</evidence>
<protein>
    <recommendedName>
        <fullName evidence="3 6">peptidylprolyl isomerase</fullName>
        <ecNumber evidence="3 6">5.2.1.8</ecNumber>
    </recommendedName>
</protein>
<comment type="caution">
    <text evidence="10">The sequence shown here is derived from an EMBL/GenBank/DDBJ whole genome shotgun (WGS) entry which is preliminary data.</text>
</comment>
<feature type="compositionally biased region" description="Low complexity" evidence="7">
    <location>
        <begin position="36"/>
        <end position="48"/>
    </location>
</feature>
<dbReference type="PANTHER" id="PTHR43811:SF19">
    <property type="entry name" value="39 KDA FK506-BINDING NUCLEAR PROTEIN"/>
    <property type="match status" value="1"/>
</dbReference>
<evidence type="ECO:0000256" key="4">
    <source>
        <dbReference type="ARBA" id="ARBA00023110"/>
    </source>
</evidence>
<dbReference type="PROSITE" id="PS50059">
    <property type="entry name" value="FKBP_PPIASE"/>
    <property type="match status" value="1"/>
</dbReference>
<evidence type="ECO:0000259" key="9">
    <source>
        <dbReference type="PROSITE" id="PS50059"/>
    </source>
</evidence>
<evidence type="ECO:0000256" key="1">
    <source>
        <dbReference type="ARBA" id="ARBA00000971"/>
    </source>
</evidence>
<feature type="region of interest" description="Disordered" evidence="7">
    <location>
        <begin position="25"/>
        <end position="48"/>
    </location>
</feature>
<evidence type="ECO:0000256" key="2">
    <source>
        <dbReference type="ARBA" id="ARBA00006577"/>
    </source>
</evidence>
<evidence type="ECO:0000256" key="5">
    <source>
        <dbReference type="ARBA" id="ARBA00023235"/>
    </source>
</evidence>